<dbReference type="Gene3D" id="1.10.10.10">
    <property type="entry name" value="Winged helix-like DNA-binding domain superfamily/Winged helix DNA-binding domain"/>
    <property type="match status" value="1"/>
</dbReference>
<evidence type="ECO:0000259" key="6">
    <source>
        <dbReference type="Pfam" id="PF08281"/>
    </source>
</evidence>
<dbReference type="NCBIfam" id="TIGR02937">
    <property type="entry name" value="sigma70-ECF"/>
    <property type="match status" value="1"/>
</dbReference>
<proteinExistence type="inferred from homology"/>
<dbReference type="EMBL" id="JAGHKP010000004">
    <property type="protein sequence ID" value="MBO9154842.1"/>
    <property type="molecule type" value="Genomic_DNA"/>
</dbReference>
<dbReference type="PANTHER" id="PTHR43133:SF46">
    <property type="entry name" value="RNA POLYMERASE SIGMA-70 FACTOR ECF SUBFAMILY"/>
    <property type="match status" value="1"/>
</dbReference>
<dbReference type="InterPro" id="IPR014284">
    <property type="entry name" value="RNA_pol_sigma-70_dom"/>
</dbReference>
<dbReference type="InterPro" id="IPR013324">
    <property type="entry name" value="RNA_pol_sigma_r3/r4-like"/>
</dbReference>
<evidence type="ECO:0000259" key="5">
    <source>
        <dbReference type="Pfam" id="PF04542"/>
    </source>
</evidence>
<evidence type="ECO:0000256" key="3">
    <source>
        <dbReference type="ARBA" id="ARBA00023082"/>
    </source>
</evidence>
<gene>
    <name evidence="7" type="ORF">J7I43_21620</name>
</gene>
<dbReference type="InterPro" id="IPR036388">
    <property type="entry name" value="WH-like_DNA-bd_sf"/>
</dbReference>
<keyword evidence="4" id="KW-0804">Transcription</keyword>
<accession>A0ABS3YJH0</accession>
<keyword evidence="3" id="KW-0731">Sigma factor</keyword>
<dbReference type="InterPro" id="IPR007627">
    <property type="entry name" value="RNA_pol_sigma70_r2"/>
</dbReference>
<evidence type="ECO:0000256" key="4">
    <source>
        <dbReference type="ARBA" id="ARBA00023163"/>
    </source>
</evidence>
<name>A0ABS3YJH0_9BACT</name>
<evidence type="ECO:0000313" key="7">
    <source>
        <dbReference type="EMBL" id="MBO9154842.1"/>
    </source>
</evidence>
<protein>
    <submittedName>
        <fullName evidence="7">Sigma-70 family RNA polymerase sigma factor</fullName>
    </submittedName>
</protein>
<dbReference type="Pfam" id="PF08281">
    <property type="entry name" value="Sigma70_r4_2"/>
    <property type="match status" value="1"/>
</dbReference>
<keyword evidence="8" id="KW-1185">Reference proteome</keyword>
<feature type="domain" description="RNA polymerase sigma-70 region 2" evidence="5">
    <location>
        <begin position="26"/>
        <end position="94"/>
    </location>
</feature>
<dbReference type="Proteomes" id="UP000679126">
    <property type="component" value="Unassembled WGS sequence"/>
</dbReference>
<comment type="caution">
    <text evidence="7">The sequence shown here is derived from an EMBL/GenBank/DDBJ whole genome shotgun (WGS) entry which is preliminary data.</text>
</comment>
<feature type="domain" description="RNA polymerase sigma factor 70 region 4 type 2" evidence="6">
    <location>
        <begin position="121"/>
        <end position="171"/>
    </location>
</feature>
<dbReference type="SUPFAM" id="SSF88946">
    <property type="entry name" value="Sigma2 domain of RNA polymerase sigma factors"/>
    <property type="match status" value="1"/>
</dbReference>
<evidence type="ECO:0000256" key="1">
    <source>
        <dbReference type="ARBA" id="ARBA00010641"/>
    </source>
</evidence>
<sequence length="181" mass="21408">MDMLSKDDHRLVAAWKNGNQQAFNELFGKYYRPLCNYAYSFLHDQDAAKDIVQQIFTGMLAGKLHLRLDATIKSYLYAAVHNRCLRELENQKRRKFHLERYAQTSQHTDNQPDNEDNFHNLRKHISELPRQRRVALELFYLEGHKQMEVARKMGIALSSVKTHLHLALATLREKMHNSRIY</sequence>
<reference evidence="8" key="1">
    <citation type="submission" date="2021-03" db="EMBL/GenBank/DDBJ databases">
        <title>Assistant Professor.</title>
        <authorList>
            <person name="Huq M.A."/>
        </authorList>
    </citation>
    <scope>NUCLEOTIDE SEQUENCE [LARGE SCALE GENOMIC DNA]</scope>
    <source>
        <strain evidence="8">MAH-28</strain>
    </source>
</reference>
<evidence type="ECO:0000256" key="2">
    <source>
        <dbReference type="ARBA" id="ARBA00023015"/>
    </source>
</evidence>
<dbReference type="SUPFAM" id="SSF88659">
    <property type="entry name" value="Sigma3 and sigma4 domains of RNA polymerase sigma factors"/>
    <property type="match status" value="1"/>
</dbReference>
<evidence type="ECO:0000313" key="8">
    <source>
        <dbReference type="Proteomes" id="UP000679126"/>
    </source>
</evidence>
<dbReference type="RefSeq" id="WP_209147956.1">
    <property type="nucleotide sequence ID" value="NZ_JAGHKP010000004.1"/>
</dbReference>
<dbReference type="InterPro" id="IPR013325">
    <property type="entry name" value="RNA_pol_sigma_r2"/>
</dbReference>
<organism evidence="7 8">
    <name type="scientific">Chitinophaga chungangae</name>
    <dbReference type="NCBI Taxonomy" id="2821488"/>
    <lineage>
        <taxon>Bacteria</taxon>
        <taxon>Pseudomonadati</taxon>
        <taxon>Bacteroidota</taxon>
        <taxon>Chitinophagia</taxon>
        <taxon>Chitinophagales</taxon>
        <taxon>Chitinophagaceae</taxon>
        <taxon>Chitinophaga</taxon>
    </lineage>
</organism>
<dbReference type="Gene3D" id="1.10.1740.10">
    <property type="match status" value="1"/>
</dbReference>
<keyword evidence="2" id="KW-0805">Transcription regulation</keyword>
<dbReference type="Pfam" id="PF04542">
    <property type="entry name" value="Sigma70_r2"/>
    <property type="match status" value="1"/>
</dbReference>
<dbReference type="InterPro" id="IPR039425">
    <property type="entry name" value="RNA_pol_sigma-70-like"/>
</dbReference>
<comment type="similarity">
    <text evidence="1">Belongs to the sigma-70 factor family. ECF subfamily.</text>
</comment>
<dbReference type="PANTHER" id="PTHR43133">
    <property type="entry name" value="RNA POLYMERASE ECF-TYPE SIGMA FACTO"/>
    <property type="match status" value="1"/>
</dbReference>
<dbReference type="InterPro" id="IPR013249">
    <property type="entry name" value="RNA_pol_sigma70_r4_t2"/>
</dbReference>